<dbReference type="Proteomes" id="UP001428290">
    <property type="component" value="Unassembled WGS sequence"/>
</dbReference>
<dbReference type="InterPro" id="IPR006127">
    <property type="entry name" value="ZnuA-like"/>
</dbReference>
<evidence type="ECO:0000256" key="1">
    <source>
        <dbReference type="ARBA" id="ARBA00004196"/>
    </source>
</evidence>
<dbReference type="EMBL" id="BAABRU010000019">
    <property type="protein sequence ID" value="GAA5530503.1"/>
    <property type="molecule type" value="Genomic_DNA"/>
</dbReference>
<name>A0ABP9X6K4_9CHLR</name>
<feature type="coiled-coil region" evidence="6">
    <location>
        <begin position="203"/>
        <end position="230"/>
    </location>
</feature>
<evidence type="ECO:0000313" key="10">
    <source>
        <dbReference type="Proteomes" id="UP001428290"/>
    </source>
</evidence>
<proteinExistence type="inferred from homology"/>
<dbReference type="PROSITE" id="PS51257">
    <property type="entry name" value="PROKAR_LIPOPROTEIN"/>
    <property type="match status" value="1"/>
</dbReference>
<keyword evidence="4 8" id="KW-0732">Signal</keyword>
<gene>
    <name evidence="9" type="primary">mntA_2</name>
    <name evidence="9" type="ORF">Hgul01_04322</name>
</gene>
<feature type="chain" id="PRO_5047007917" evidence="8">
    <location>
        <begin position="22"/>
        <end position="336"/>
    </location>
</feature>
<feature type="compositionally biased region" description="Basic and acidic residues" evidence="7">
    <location>
        <begin position="154"/>
        <end position="167"/>
    </location>
</feature>
<keyword evidence="6" id="KW-0175">Coiled coil</keyword>
<evidence type="ECO:0000256" key="8">
    <source>
        <dbReference type="SAM" id="SignalP"/>
    </source>
</evidence>
<comment type="caution">
    <text evidence="9">The sequence shown here is derived from an EMBL/GenBank/DDBJ whole genome shotgun (WGS) entry which is preliminary data.</text>
</comment>
<sequence>MRRYSLVLLLVLMVGCGQSTATVQPSQVSQSQQQTTTADQIMPTATTISTAPVSQIRVVTTMSILADVIKQVGGERVIVDNIIPLGAGPEDYQATPGDSQKIADANIVFFNGHALEEWLEPLFENAGGSEQPRVELSAGFEVIEEEHADEEHADEEHADEHAHEEGNPHFWLDPTYVMSYTLTIRDQLSAIDPSGKDVYTANAEAYLGQLQALDQELQGLAAQIPAERRKLVTNHDAFPYFAHHYGFEVAGVLLENPEAELSAGDLAALVESVKASGVPAIFSESQFNQKTAQLLADEAGIETIAVLYTDTLGSDTATSYIDMMRYNMNTIVAALK</sequence>
<organism evidence="9 10">
    <name type="scientific">Herpetosiphon gulosus</name>
    <dbReference type="NCBI Taxonomy" id="1973496"/>
    <lineage>
        <taxon>Bacteria</taxon>
        <taxon>Bacillati</taxon>
        <taxon>Chloroflexota</taxon>
        <taxon>Chloroflexia</taxon>
        <taxon>Herpetosiphonales</taxon>
        <taxon>Herpetosiphonaceae</taxon>
        <taxon>Herpetosiphon</taxon>
    </lineage>
</organism>
<keyword evidence="2 5" id="KW-0813">Transport</keyword>
<dbReference type="InterPro" id="IPR006129">
    <property type="entry name" value="AdhesinB"/>
</dbReference>
<evidence type="ECO:0000256" key="5">
    <source>
        <dbReference type="RuleBase" id="RU003512"/>
    </source>
</evidence>
<dbReference type="SUPFAM" id="SSF53807">
    <property type="entry name" value="Helical backbone' metal receptor"/>
    <property type="match status" value="1"/>
</dbReference>
<evidence type="ECO:0000256" key="2">
    <source>
        <dbReference type="ARBA" id="ARBA00022448"/>
    </source>
</evidence>
<evidence type="ECO:0000256" key="4">
    <source>
        <dbReference type="ARBA" id="ARBA00022729"/>
    </source>
</evidence>
<feature type="signal peptide" evidence="8">
    <location>
        <begin position="1"/>
        <end position="21"/>
    </location>
</feature>
<dbReference type="InterPro" id="IPR006128">
    <property type="entry name" value="Lipoprotein_PsaA-like"/>
</dbReference>
<feature type="region of interest" description="Disordered" evidence="7">
    <location>
        <begin position="147"/>
        <end position="168"/>
    </location>
</feature>
<protein>
    <submittedName>
        <fullName evidence="9">Manganese-binding lipoprotein MntA</fullName>
    </submittedName>
</protein>
<dbReference type="InterPro" id="IPR050492">
    <property type="entry name" value="Bact_metal-bind_prot9"/>
</dbReference>
<evidence type="ECO:0000256" key="7">
    <source>
        <dbReference type="SAM" id="MobiDB-lite"/>
    </source>
</evidence>
<comment type="similarity">
    <text evidence="5">Belongs to the bacterial solute-binding protein 9 family.</text>
</comment>
<keyword evidence="9" id="KW-0449">Lipoprotein</keyword>
<reference evidence="9 10" key="1">
    <citation type="submission" date="2024-02" db="EMBL/GenBank/DDBJ databases">
        <title>Herpetosiphon gulosus NBRC 112829.</title>
        <authorList>
            <person name="Ichikawa N."/>
            <person name="Katano-Makiyama Y."/>
            <person name="Hidaka K."/>
        </authorList>
    </citation>
    <scope>NUCLEOTIDE SEQUENCE [LARGE SCALE GENOMIC DNA]</scope>
    <source>
        <strain evidence="9 10">NBRC 112829</strain>
    </source>
</reference>
<dbReference type="Pfam" id="PF01297">
    <property type="entry name" value="ZnuA"/>
    <property type="match status" value="1"/>
</dbReference>
<accession>A0ABP9X6K4</accession>
<keyword evidence="3" id="KW-0479">Metal-binding</keyword>
<dbReference type="Gene3D" id="3.40.50.1980">
    <property type="entry name" value="Nitrogenase molybdenum iron protein domain"/>
    <property type="match status" value="2"/>
</dbReference>
<dbReference type="PANTHER" id="PTHR42953">
    <property type="entry name" value="HIGH-AFFINITY ZINC UPTAKE SYSTEM PROTEIN ZNUA-RELATED"/>
    <property type="match status" value="1"/>
</dbReference>
<dbReference type="PRINTS" id="PR00690">
    <property type="entry name" value="ADHESNFAMILY"/>
</dbReference>
<evidence type="ECO:0000313" key="9">
    <source>
        <dbReference type="EMBL" id="GAA5530503.1"/>
    </source>
</evidence>
<dbReference type="PANTHER" id="PTHR42953:SF1">
    <property type="entry name" value="METAL-BINDING PROTEIN HI_0362-RELATED"/>
    <property type="match status" value="1"/>
</dbReference>
<dbReference type="PRINTS" id="PR00691">
    <property type="entry name" value="ADHESINB"/>
</dbReference>
<dbReference type="RefSeq" id="WP_345724101.1">
    <property type="nucleotide sequence ID" value="NZ_BAABRU010000019.1"/>
</dbReference>
<keyword evidence="10" id="KW-1185">Reference proteome</keyword>
<evidence type="ECO:0000256" key="6">
    <source>
        <dbReference type="SAM" id="Coils"/>
    </source>
</evidence>
<comment type="subcellular location">
    <subcellularLocation>
        <location evidence="1">Cell envelope</location>
    </subcellularLocation>
</comment>
<evidence type="ECO:0000256" key="3">
    <source>
        <dbReference type="ARBA" id="ARBA00022723"/>
    </source>
</evidence>